<dbReference type="InterPro" id="IPR052018">
    <property type="entry name" value="PHP_domain"/>
</dbReference>
<dbReference type="InterPro" id="IPR016195">
    <property type="entry name" value="Pol/histidinol_Pase-like"/>
</dbReference>
<comment type="caution">
    <text evidence="2">The sequence shown here is derived from an EMBL/GenBank/DDBJ whole genome shotgun (WGS) entry which is preliminary data.</text>
</comment>
<dbReference type="Gene3D" id="3.20.20.140">
    <property type="entry name" value="Metal-dependent hydrolases"/>
    <property type="match status" value="1"/>
</dbReference>
<name>A0A2L2XD31_9FIRM</name>
<evidence type="ECO:0000313" key="2">
    <source>
        <dbReference type="EMBL" id="GBF33914.1"/>
    </source>
</evidence>
<evidence type="ECO:0000313" key="3">
    <source>
        <dbReference type="Proteomes" id="UP000239549"/>
    </source>
</evidence>
<accession>A0A2L2XD31</accession>
<dbReference type="RefSeq" id="WP_165792098.1">
    <property type="nucleotide sequence ID" value="NZ_BFAV01000124.1"/>
</dbReference>
<dbReference type="SMART" id="SM00481">
    <property type="entry name" value="POLIIIAc"/>
    <property type="match status" value="1"/>
</dbReference>
<dbReference type="GO" id="GO:0004534">
    <property type="term" value="F:5'-3' RNA exonuclease activity"/>
    <property type="evidence" value="ECO:0007669"/>
    <property type="project" value="TreeGrafter"/>
</dbReference>
<gene>
    <name evidence="2" type="ORF">DCCM_3025</name>
</gene>
<dbReference type="PANTHER" id="PTHR42924:SF3">
    <property type="entry name" value="POLYMERASE_HISTIDINOL PHOSPHATASE N-TERMINAL DOMAIN-CONTAINING PROTEIN"/>
    <property type="match status" value="1"/>
</dbReference>
<feature type="domain" description="Polymerase/histidinol phosphatase N-terminal" evidence="1">
    <location>
        <begin position="5"/>
        <end position="70"/>
    </location>
</feature>
<dbReference type="InterPro" id="IPR004013">
    <property type="entry name" value="PHP_dom"/>
</dbReference>
<dbReference type="InterPro" id="IPR003141">
    <property type="entry name" value="Pol/His_phosphatase_N"/>
</dbReference>
<dbReference type="Pfam" id="PF02811">
    <property type="entry name" value="PHP"/>
    <property type="match status" value="1"/>
</dbReference>
<dbReference type="EMBL" id="BFAV01000124">
    <property type="protein sequence ID" value="GBF33914.1"/>
    <property type="molecule type" value="Genomic_DNA"/>
</dbReference>
<dbReference type="GO" id="GO:0035312">
    <property type="term" value="F:5'-3' DNA exonuclease activity"/>
    <property type="evidence" value="ECO:0007669"/>
    <property type="project" value="TreeGrafter"/>
</dbReference>
<proteinExistence type="predicted"/>
<sequence>MAGFADLHIHSTASDGKLTPGEVVVLAKKMGFRCIAIADHDSVGGIEEALAAGSEQGVEVLPCVELSTLYKGGEVHILGYFIDWRSTVFLDMLKHIMACRIERARQMVDKLGRLGLDVTWQEVVSRAGSGFVGRPHIAQALMDKKYVSEIKEAFTENFIGKNGRAYVERYEINPGEAVEAIRNAGGVAVLAHPGFFKKQVKLDRADIEYLVSRGLQGVEVYHTKHSEEDVQKYKGIAESLGLAVTGGSDCHGGNTGEILMGRIRVPYIYVEKLKALNYM</sequence>
<dbReference type="AlphaFoldDB" id="A0A2L2XD31"/>
<organism evidence="2 3">
    <name type="scientific">Desulfocucumis palustris</name>
    <dbReference type="NCBI Taxonomy" id="1898651"/>
    <lineage>
        <taxon>Bacteria</taxon>
        <taxon>Bacillati</taxon>
        <taxon>Bacillota</taxon>
        <taxon>Clostridia</taxon>
        <taxon>Eubacteriales</taxon>
        <taxon>Desulfocucumaceae</taxon>
        <taxon>Desulfocucumis</taxon>
    </lineage>
</organism>
<evidence type="ECO:0000259" key="1">
    <source>
        <dbReference type="SMART" id="SM00481"/>
    </source>
</evidence>
<dbReference type="Proteomes" id="UP000239549">
    <property type="component" value="Unassembled WGS sequence"/>
</dbReference>
<dbReference type="CDD" id="cd07438">
    <property type="entry name" value="PHP_HisPPase_AMP"/>
    <property type="match status" value="1"/>
</dbReference>
<reference evidence="3" key="1">
    <citation type="submission" date="2018-02" db="EMBL/GenBank/DDBJ databases">
        <title>Genome sequence of Desulfocucumis palustris strain NAW-5.</title>
        <authorList>
            <person name="Watanabe M."/>
            <person name="Kojima H."/>
            <person name="Fukui M."/>
        </authorList>
    </citation>
    <scope>NUCLEOTIDE SEQUENCE [LARGE SCALE GENOMIC DNA]</scope>
    <source>
        <strain evidence="3">NAW-5</strain>
    </source>
</reference>
<protein>
    <submittedName>
        <fullName evidence="2">Metal-dependent phosphoesterases</fullName>
    </submittedName>
</protein>
<dbReference type="Gene3D" id="1.10.150.650">
    <property type="match status" value="1"/>
</dbReference>
<dbReference type="PANTHER" id="PTHR42924">
    <property type="entry name" value="EXONUCLEASE"/>
    <property type="match status" value="1"/>
</dbReference>
<dbReference type="SUPFAM" id="SSF89550">
    <property type="entry name" value="PHP domain-like"/>
    <property type="match status" value="1"/>
</dbReference>
<keyword evidence="3" id="KW-1185">Reference proteome</keyword>